<gene>
    <name evidence="2" type="ORF">PGLA1383_LOCUS6917</name>
</gene>
<proteinExistence type="predicted"/>
<dbReference type="EMBL" id="CAJNNV010002938">
    <property type="protein sequence ID" value="CAE8588104.1"/>
    <property type="molecule type" value="Genomic_DNA"/>
</dbReference>
<sequence>MTAAPSRRIQPLLQTTAPNRAGLLHNGHVAVATSGDGHSQTFATTSAGLQAPKFDLDADSDDNETEYDEDLDEIESPNIGFVSACRKNWAAAVDQSCDIRRAVGLMGRSGQCGAGSDRTAIEPKASGTALWGMWQRECKQPGPGGPRGRTGESVQGDQGE</sequence>
<protein>
    <submittedName>
        <fullName evidence="2">Uncharacterized protein</fullName>
    </submittedName>
</protein>
<accession>A0A813DP78</accession>
<evidence type="ECO:0000256" key="1">
    <source>
        <dbReference type="SAM" id="MobiDB-lite"/>
    </source>
</evidence>
<evidence type="ECO:0000313" key="3">
    <source>
        <dbReference type="Proteomes" id="UP000654075"/>
    </source>
</evidence>
<comment type="caution">
    <text evidence="2">The sequence shown here is derived from an EMBL/GenBank/DDBJ whole genome shotgun (WGS) entry which is preliminary data.</text>
</comment>
<feature type="region of interest" description="Disordered" evidence="1">
    <location>
        <begin position="136"/>
        <end position="160"/>
    </location>
</feature>
<evidence type="ECO:0000313" key="2">
    <source>
        <dbReference type="EMBL" id="CAE8588104.1"/>
    </source>
</evidence>
<name>A0A813DP78_POLGL</name>
<organism evidence="2 3">
    <name type="scientific">Polarella glacialis</name>
    <name type="common">Dinoflagellate</name>
    <dbReference type="NCBI Taxonomy" id="89957"/>
    <lineage>
        <taxon>Eukaryota</taxon>
        <taxon>Sar</taxon>
        <taxon>Alveolata</taxon>
        <taxon>Dinophyceae</taxon>
        <taxon>Suessiales</taxon>
        <taxon>Suessiaceae</taxon>
        <taxon>Polarella</taxon>
    </lineage>
</organism>
<dbReference type="AlphaFoldDB" id="A0A813DP78"/>
<keyword evidence="3" id="KW-1185">Reference proteome</keyword>
<dbReference type="Proteomes" id="UP000654075">
    <property type="component" value="Unassembled WGS sequence"/>
</dbReference>
<reference evidence="2" key="1">
    <citation type="submission" date="2021-02" db="EMBL/GenBank/DDBJ databases">
        <authorList>
            <person name="Dougan E. K."/>
            <person name="Rhodes N."/>
            <person name="Thang M."/>
            <person name="Chan C."/>
        </authorList>
    </citation>
    <scope>NUCLEOTIDE SEQUENCE</scope>
</reference>